<comment type="caution">
    <text evidence="1">The sequence shown here is derived from an EMBL/GenBank/DDBJ whole genome shotgun (WGS) entry which is preliminary data.</text>
</comment>
<dbReference type="AlphaFoldDB" id="A0A645FH04"/>
<accession>A0A645FH04</accession>
<reference evidence="1" key="1">
    <citation type="submission" date="2019-08" db="EMBL/GenBank/DDBJ databases">
        <authorList>
            <person name="Kucharzyk K."/>
            <person name="Murdoch R.W."/>
            <person name="Higgins S."/>
            <person name="Loffler F."/>
        </authorList>
    </citation>
    <scope>NUCLEOTIDE SEQUENCE</scope>
</reference>
<protein>
    <submittedName>
        <fullName evidence="1">Uncharacterized protein</fullName>
    </submittedName>
</protein>
<organism evidence="1">
    <name type="scientific">bioreactor metagenome</name>
    <dbReference type="NCBI Taxonomy" id="1076179"/>
    <lineage>
        <taxon>unclassified sequences</taxon>
        <taxon>metagenomes</taxon>
        <taxon>ecological metagenomes</taxon>
    </lineage>
</organism>
<sequence>MSATPRFFLCQSRILPTNGEINRTPASAQATACTLEKRRVRLQCIPSFSTISAAFIPSHVEAIFISTRSREVPADSYNPIISRALTTVASVSKDRRASTSVEALPGTIFKISNPKFTANLSMALGSCTCLSDDDFRAKSIASSIRCLYRVSCEAV</sequence>
<dbReference type="EMBL" id="VSSQ01059739">
    <property type="protein sequence ID" value="MPN13250.1"/>
    <property type="molecule type" value="Genomic_DNA"/>
</dbReference>
<evidence type="ECO:0000313" key="1">
    <source>
        <dbReference type="EMBL" id="MPN13250.1"/>
    </source>
</evidence>
<gene>
    <name evidence="1" type="ORF">SDC9_160571</name>
</gene>
<name>A0A645FH04_9ZZZZ</name>
<proteinExistence type="predicted"/>